<accession>A0ABT1L6F9</accession>
<reference evidence="2 3" key="1">
    <citation type="submission" date="2022-07" db="EMBL/GenBank/DDBJ databases">
        <authorList>
            <person name="Li W.-J."/>
            <person name="Deng Q.-Q."/>
        </authorList>
    </citation>
    <scope>NUCLEOTIDE SEQUENCE [LARGE SCALE GENOMIC DNA]</scope>
    <source>
        <strain evidence="2 3">SYSU M60028</strain>
    </source>
</reference>
<dbReference type="RefSeq" id="WP_254737441.1">
    <property type="nucleotide sequence ID" value="NZ_JANCLU010000001.1"/>
</dbReference>
<organism evidence="2 3">
    <name type="scientific">Alsobacter ponti</name>
    <dbReference type="NCBI Taxonomy" id="2962936"/>
    <lineage>
        <taxon>Bacteria</taxon>
        <taxon>Pseudomonadati</taxon>
        <taxon>Pseudomonadota</taxon>
        <taxon>Alphaproteobacteria</taxon>
        <taxon>Hyphomicrobiales</taxon>
        <taxon>Alsobacteraceae</taxon>
        <taxon>Alsobacter</taxon>
    </lineage>
</organism>
<name>A0ABT1L6F9_9HYPH</name>
<evidence type="ECO:0000313" key="2">
    <source>
        <dbReference type="EMBL" id="MCP8936977.1"/>
    </source>
</evidence>
<keyword evidence="1" id="KW-0472">Membrane</keyword>
<comment type="caution">
    <text evidence="2">The sequence shown here is derived from an EMBL/GenBank/DDBJ whole genome shotgun (WGS) entry which is preliminary data.</text>
</comment>
<dbReference type="Proteomes" id="UP001205890">
    <property type="component" value="Unassembled WGS sequence"/>
</dbReference>
<evidence type="ECO:0000256" key="1">
    <source>
        <dbReference type="SAM" id="Phobius"/>
    </source>
</evidence>
<proteinExistence type="predicted"/>
<dbReference type="EMBL" id="JANCLU010000001">
    <property type="protein sequence ID" value="MCP8936977.1"/>
    <property type="molecule type" value="Genomic_DNA"/>
</dbReference>
<gene>
    <name evidence="2" type="ORF">NK718_00470</name>
</gene>
<keyword evidence="1" id="KW-0812">Transmembrane</keyword>
<protein>
    <submittedName>
        <fullName evidence="2">Uncharacterized protein</fullName>
    </submittedName>
</protein>
<keyword evidence="1" id="KW-1133">Transmembrane helix</keyword>
<sequence>MEYKSVEQLRDVAEVRVAERRPMTRREKLERWAELLERDPARRLRSLGEIETKAPAERLLMRAPDSPLTIAFEDKTLREEGLASDRLGDAMTFFEMSEDDAHRLLCSCMNGWSMSAGKVARGVHRIARPASRFDTALWFAIGTIVAAPALAFMFG</sequence>
<keyword evidence="3" id="KW-1185">Reference proteome</keyword>
<feature type="transmembrane region" description="Helical" evidence="1">
    <location>
        <begin position="135"/>
        <end position="154"/>
    </location>
</feature>
<evidence type="ECO:0000313" key="3">
    <source>
        <dbReference type="Proteomes" id="UP001205890"/>
    </source>
</evidence>